<comment type="caution">
    <text evidence="7">The sequence shown here is derived from an EMBL/GenBank/DDBJ whole genome shotgun (WGS) entry which is preliminary data.</text>
</comment>
<dbReference type="Proteomes" id="UP001141327">
    <property type="component" value="Unassembled WGS sequence"/>
</dbReference>
<keyword evidence="2" id="KW-0808">Transferase</keyword>
<dbReference type="Pfam" id="PF00069">
    <property type="entry name" value="Pkinase"/>
    <property type="match status" value="1"/>
</dbReference>
<dbReference type="EMBL" id="JAPMOS010000624">
    <property type="protein sequence ID" value="KAJ4452366.1"/>
    <property type="molecule type" value="Genomic_DNA"/>
</dbReference>
<dbReference type="PROSITE" id="PS50011">
    <property type="entry name" value="PROTEIN_KINASE_DOM"/>
    <property type="match status" value="1"/>
</dbReference>
<evidence type="ECO:0000256" key="3">
    <source>
        <dbReference type="ARBA" id="ARBA00022741"/>
    </source>
</evidence>
<sequence length="67" mass="7471">MCSDFCLDDARFYMAELCEALITLHKHDIVHRDLKPENLILSESGHLKLIDYGVAKQVAQGSVLALA</sequence>
<dbReference type="PANTHER" id="PTHR24353">
    <property type="entry name" value="CYCLIC NUCLEOTIDE-DEPENDENT PROTEIN KINASE"/>
    <property type="match status" value="1"/>
</dbReference>
<gene>
    <name evidence="7" type="ORF">PAPYR_13530</name>
</gene>
<dbReference type="SUPFAM" id="SSF56112">
    <property type="entry name" value="Protein kinase-like (PK-like)"/>
    <property type="match status" value="1"/>
</dbReference>
<dbReference type="Gene3D" id="1.10.510.10">
    <property type="entry name" value="Transferase(Phosphotransferase) domain 1"/>
    <property type="match status" value="1"/>
</dbReference>
<protein>
    <recommendedName>
        <fullName evidence="6">Protein kinase domain-containing protein</fullName>
    </recommendedName>
</protein>
<proteinExistence type="predicted"/>
<evidence type="ECO:0000256" key="2">
    <source>
        <dbReference type="ARBA" id="ARBA00022679"/>
    </source>
</evidence>
<keyword evidence="5" id="KW-0067">ATP-binding</keyword>
<dbReference type="InterPro" id="IPR011009">
    <property type="entry name" value="Kinase-like_dom_sf"/>
</dbReference>
<feature type="domain" description="Protein kinase" evidence="6">
    <location>
        <begin position="1"/>
        <end position="67"/>
    </location>
</feature>
<dbReference type="InterPro" id="IPR008271">
    <property type="entry name" value="Ser/Thr_kinase_AS"/>
</dbReference>
<dbReference type="PROSITE" id="PS00108">
    <property type="entry name" value="PROTEIN_KINASE_ST"/>
    <property type="match status" value="1"/>
</dbReference>
<evidence type="ECO:0000313" key="8">
    <source>
        <dbReference type="Proteomes" id="UP001141327"/>
    </source>
</evidence>
<keyword evidence="8" id="KW-1185">Reference proteome</keyword>
<evidence type="ECO:0000259" key="6">
    <source>
        <dbReference type="PROSITE" id="PS50011"/>
    </source>
</evidence>
<name>A0ABQ8U033_9EUKA</name>
<accession>A0ABQ8U033</accession>
<evidence type="ECO:0000313" key="7">
    <source>
        <dbReference type="EMBL" id="KAJ4452366.1"/>
    </source>
</evidence>
<organism evidence="7 8">
    <name type="scientific">Paratrimastix pyriformis</name>
    <dbReference type="NCBI Taxonomy" id="342808"/>
    <lineage>
        <taxon>Eukaryota</taxon>
        <taxon>Metamonada</taxon>
        <taxon>Preaxostyla</taxon>
        <taxon>Paratrimastigidae</taxon>
        <taxon>Paratrimastix</taxon>
    </lineage>
</organism>
<dbReference type="PANTHER" id="PTHR24353:SF37">
    <property type="entry name" value="CAMP-DEPENDENT PROTEIN KINASE CATALYTIC SUBUNIT PRKX"/>
    <property type="match status" value="1"/>
</dbReference>
<keyword evidence="3" id="KW-0547">Nucleotide-binding</keyword>
<keyword evidence="1" id="KW-0723">Serine/threonine-protein kinase</keyword>
<keyword evidence="4" id="KW-0418">Kinase</keyword>
<reference evidence="7" key="1">
    <citation type="journal article" date="2022" name="bioRxiv">
        <title>Genomics of Preaxostyla Flagellates Illuminates Evolutionary Transitions and the Path Towards Mitochondrial Loss.</title>
        <authorList>
            <person name="Novak L.V.F."/>
            <person name="Treitli S.C."/>
            <person name="Pyrih J."/>
            <person name="Halakuc P."/>
            <person name="Pipaliya S.V."/>
            <person name="Vacek V."/>
            <person name="Brzon O."/>
            <person name="Soukal P."/>
            <person name="Eme L."/>
            <person name="Dacks J.B."/>
            <person name="Karnkowska A."/>
            <person name="Elias M."/>
            <person name="Hampl V."/>
        </authorList>
    </citation>
    <scope>NUCLEOTIDE SEQUENCE</scope>
    <source>
        <strain evidence="7">RCP-MX</strain>
    </source>
</reference>
<evidence type="ECO:0000256" key="1">
    <source>
        <dbReference type="ARBA" id="ARBA00022527"/>
    </source>
</evidence>
<evidence type="ECO:0000256" key="4">
    <source>
        <dbReference type="ARBA" id="ARBA00022777"/>
    </source>
</evidence>
<dbReference type="InterPro" id="IPR000719">
    <property type="entry name" value="Prot_kinase_dom"/>
</dbReference>
<evidence type="ECO:0000256" key="5">
    <source>
        <dbReference type="ARBA" id="ARBA00022840"/>
    </source>
</evidence>